<keyword evidence="11" id="KW-1185">Reference proteome</keyword>
<evidence type="ECO:0000256" key="3">
    <source>
        <dbReference type="ARBA" id="ARBA00012239"/>
    </source>
</evidence>
<dbReference type="AlphaFoldDB" id="A0A061SUC6"/>
<feature type="domain" description="Aminotransferase class V" evidence="9">
    <location>
        <begin position="24"/>
        <end position="394"/>
    </location>
</feature>
<dbReference type="GO" id="GO:0031071">
    <property type="term" value="F:cysteine desulfurase activity"/>
    <property type="evidence" value="ECO:0007669"/>
    <property type="project" value="UniProtKB-UniRule"/>
</dbReference>
<evidence type="ECO:0000256" key="4">
    <source>
        <dbReference type="ARBA" id="ARBA00022679"/>
    </source>
</evidence>
<dbReference type="Gene3D" id="3.40.640.10">
    <property type="entry name" value="Type I PLP-dependent aspartate aminotransferase-like (Major domain)"/>
    <property type="match status" value="1"/>
</dbReference>
<comment type="similarity">
    <text evidence="2 8">Belongs to the class-V pyridoxal-phosphate-dependent aminotransferase family. Csd subfamily.</text>
</comment>
<comment type="catalytic activity">
    <reaction evidence="6 8">
        <text>(sulfur carrier)-H + L-cysteine = (sulfur carrier)-SH + L-alanine</text>
        <dbReference type="Rhea" id="RHEA:43892"/>
        <dbReference type="Rhea" id="RHEA-COMP:14737"/>
        <dbReference type="Rhea" id="RHEA-COMP:14739"/>
        <dbReference type="ChEBI" id="CHEBI:29917"/>
        <dbReference type="ChEBI" id="CHEBI:35235"/>
        <dbReference type="ChEBI" id="CHEBI:57972"/>
        <dbReference type="ChEBI" id="CHEBI:64428"/>
        <dbReference type="EC" id="2.8.1.7"/>
    </reaction>
</comment>
<keyword evidence="4 8" id="KW-0808">Transferase</keyword>
<dbReference type="InterPro" id="IPR015421">
    <property type="entry name" value="PyrdxlP-dep_Trfase_major"/>
</dbReference>
<keyword evidence="5 8" id="KW-0663">Pyridoxal phosphate</keyword>
<evidence type="ECO:0000256" key="6">
    <source>
        <dbReference type="ARBA" id="ARBA00050776"/>
    </source>
</evidence>
<dbReference type="EMBL" id="JEMU01000006">
    <property type="protein sequence ID" value="KAJ03313.1"/>
    <property type="molecule type" value="Genomic_DNA"/>
</dbReference>
<gene>
    <name evidence="10" type="ORF">PM02_08115</name>
</gene>
<evidence type="ECO:0000313" key="10">
    <source>
        <dbReference type="EMBL" id="KAJ03313.1"/>
    </source>
</evidence>
<evidence type="ECO:0000259" key="9">
    <source>
        <dbReference type="Pfam" id="PF00266"/>
    </source>
</evidence>
<evidence type="ECO:0000256" key="2">
    <source>
        <dbReference type="ARBA" id="ARBA00010447"/>
    </source>
</evidence>
<name>A0A061SUC6_9RHOB</name>
<dbReference type="PROSITE" id="PS00595">
    <property type="entry name" value="AA_TRANSFER_CLASS_5"/>
    <property type="match status" value="1"/>
</dbReference>
<dbReference type="GO" id="GO:0030170">
    <property type="term" value="F:pyridoxal phosphate binding"/>
    <property type="evidence" value="ECO:0007669"/>
    <property type="project" value="UniProtKB-UniRule"/>
</dbReference>
<evidence type="ECO:0000256" key="5">
    <source>
        <dbReference type="ARBA" id="ARBA00022898"/>
    </source>
</evidence>
<comment type="cofactor">
    <cofactor evidence="1 7">
        <name>pyridoxal 5'-phosphate</name>
        <dbReference type="ChEBI" id="CHEBI:597326"/>
    </cofactor>
</comment>
<dbReference type="CDD" id="cd06453">
    <property type="entry name" value="SufS_like"/>
    <property type="match status" value="1"/>
</dbReference>
<dbReference type="InterPro" id="IPR010970">
    <property type="entry name" value="Cys_dSase_SufS"/>
</dbReference>
<sequence>MYDVAQIRRDFPILSREVNGKPLVYLDNGASAQKPQVVIDAITQAYSMEYANVHRGLHFLSNLATDKYEAVRGTIAKFLNAKTENEIVLNSGTTEGINTVAYGWAMPRMQAGDEIVLSVMEHHANIVPWHFLRERQGVVLKWVDTDSTGALDPQAVIDAIGPRTKLIAITQLSNVLGTKVDVKAITEAAHAKGVAVLVDGSQGAVHMPVDVQDIGCDFYAITGHKLYGPSGSGAIYIKSERMAEMRPFIGGGDMIKEVHKDSVTYNDPPMMFEAGTPGIVQTIGFGVALDYMMQIGMDKIGAHEDALRDYAVSRLGGLNWLQVQGTTADKGAIFSFTLDGAAHAHDISTILDKKGVAVRAGHHCAGPLMEHLGVTATCRASFGMYNTTGEVDALVDALELAHDLFA</sequence>
<protein>
    <recommendedName>
        <fullName evidence="3 8">Cysteine desulfurase</fullName>
        <ecNumber evidence="3 8">2.8.1.7</ecNumber>
    </recommendedName>
</protein>
<dbReference type="InterPro" id="IPR020578">
    <property type="entry name" value="Aminotrans_V_PyrdxlP_BS"/>
</dbReference>
<dbReference type="SUPFAM" id="SSF53383">
    <property type="entry name" value="PLP-dependent transferases"/>
    <property type="match status" value="1"/>
</dbReference>
<evidence type="ECO:0000313" key="11">
    <source>
        <dbReference type="Proteomes" id="UP000027337"/>
    </source>
</evidence>
<dbReference type="NCBIfam" id="TIGR01979">
    <property type="entry name" value="sufS"/>
    <property type="match status" value="1"/>
</dbReference>
<reference evidence="10 11" key="1">
    <citation type="journal article" date="2014" name="Genome Announc.">
        <title>Draft Genome Sequences of Two Isolates of the Roseobacter Group, Sulfitobacter sp. Strains 3SOLIMAR09 and 1FIGIMAR09, from Harbors of Mallorca Island (Mediterranean Sea).</title>
        <authorList>
            <person name="Mas-Llado M."/>
            <person name="Pina-Villalonga J.M."/>
            <person name="Brunet-Galmes I."/>
            <person name="Nogales B."/>
            <person name="Bosch R."/>
        </authorList>
    </citation>
    <scope>NUCLEOTIDE SEQUENCE [LARGE SCALE GENOMIC DNA]</scope>
    <source>
        <strain evidence="10 11">1FIGIMAR09</strain>
    </source>
</reference>
<dbReference type="Gene3D" id="3.90.1150.10">
    <property type="entry name" value="Aspartate Aminotransferase, domain 1"/>
    <property type="match status" value="1"/>
</dbReference>
<evidence type="ECO:0000256" key="1">
    <source>
        <dbReference type="ARBA" id="ARBA00001933"/>
    </source>
</evidence>
<dbReference type="InterPro" id="IPR015422">
    <property type="entry name" value="PyrdxlP-dep_Trfase_small"/>
</dbReference>
<dbReference type="InterPro" id="IPR000192">
    <property type="entry name" value="Aminotrans_V_dom"/>
</dbReference>
<dbReference type="InterPro" id="IPR015424">
    <property type="entry name" value="PyrdxlP-dep_Trfase"/>
</dbReference>
<dbReference type="GO" id="GO:0006534">
    <property type="term" value="P:cysteine metabolic process"/>
    <property type="evidence" value="ECO:0007669"/>
    <property type="project" value="UniProtKB-UniRule"/>
</dbReference>
<proteinExistence type="inferred from homology"/>
<dbReference type="Pfam" id="PF00266">
    <property type="entry name" value="Aminotran_5"/>
    <property type="match status" value="1"/>
</dbReference>
<dbReference type="STRING" id="83219.PM02_08115"/>
<dbReference type="Proteomes" id="UP000027337">
    <property type="component" value="Unassembled WGS sequence"/>
</dbReference>
<dbReference type="RefSeq" id="WP_037907157.1">
    <property type="nucleotide sequence ID" value="NZ_JEMU01000006.1"/>
</dbReference>
<dbReference type="eggNOG" id="COG0520">
    <property type="taxonomic scope" value="Bacteria"/>
</dbReference>
<comment type="caution">
    <text evidence="10">The sequence shown here is derived from an EMBL/GenBank/DDBJ whole genome shotgun (WGS) entry which is preliminary data.</text>
</comment>
<comment type="function">
    <text evidence="8">Catalyzes the removal of elemental sulfur and selenium atoms from L-cysteine, L-cystine, L-selenocysteine, and L-selenocystine to produce L-alanine.</text>
</comment>
<accession>A0A061SUC6</accession>
<dbReference type="EC" id="2.8.1.7" evidence="3 8"/>
<evidence type="ECO:0000256" key="8">
    <source>
        <dbReference type="RuleBase" id="RU004506"/>
    </source>
</evidence>
<dbReference type="PANTHER" id="PTHR43586">
    <property type="entry name" value="CYSTEINE DESULFURASE"/>
    <property type="match status" value="1"/>
</dbReference>
<dbReference type="PANTHER" id="PTHR43586:SF8">
    <property type="entry name" value="CYSTEINE DESULFURASE 1, CHLOROPLASTIC"/>
    <property type="match status" value="1"/>
</dbReference>
<organism evidence="10 11">
    <name type="scientific">Sulfitobacter mediterraneus</name>
    <dbReference type="NCBI Taxonomy" id="83219"/>
    <lineage>
        <taxon>Bacteria</taxon>
        <taxon>Pseudomonadati</taxon>
        <taxon>Pseudomonadota</taxon>
        <taxon>Alphaproteobacteria</taxon>
        <taxon>Rhodobacterales</taxon>
        <taxon>Roseobacteraceae</taxon>
        <taxon>Sulfitobacter</taxon>
    </lineage>
</organism>
<evidence type="ECO:0000256" key="7">
    <source>
        <dbReference type="RuleBase" id="RU004504"/>
    </source>
</evidence>